<dbReference type="AlphaFoldDB" id="A0A7S2K587"/>
<reference evidence="1" key="1">
    <citation type="submission" date="2021-01" db="EMBL/GenBank/DDBJ databases">
        <authorList>
            <person name="Corre E."/>
            <person name="Pelletier E."/>
            <person name="Niang G."/>
            <person name="Scheremetjew M."/>
            <person name="Finn R."/>
            <person name="Kale V."/>
            <person name="Holt S."/>
            <person name="Cochrane G."/>
            <person name="Meng A."/>
            <person name="Brown T."/>
            <person name="Cohen L."/>
        </authorList>
    </citation>
    <scope>NUCLEOTIDE SEQUENCE</scope>
    <source>
        <strain evidence="1">B650</strain>
    </source>
</reference>
<name>A0A7S2K587_9STRA</name>
<organism evidence="1">
    <name type="scientific">Leptocylindrus danicus</name>
    <dbReference type="NCBI Taxonomy" id="163516"/>
    <lineage>
        <taxon>Eukaryota</taxon>
        <taxon>Sar</taxon>
        <taxon>Stramenopiles</taxon>
        <taxon>Ochrophyta</taxon>
        <taxon>Bacillariophyta</taxon>
        <taxon>Coscinodiscophyceae</taxon>
        <taxon>Chaetocerotophycidae</taxon>
        <taxon>Leptocylindrales</taxon>
        <taxon>Leptocylindraceae</taxon>
        <taxon>Leptocylindrus</taxon>
    </lineage>
</organism>
<dbReference type="EMBL" id="HBGY01008843">
    <property type="protein sequence ID" value="CAD9566686.1"/>
    <property type="molecule type" value="Transcribed_RNA"/>
</dbReference>
<evidence type="ECO:0000313" key="1">
    <source>
        <dbReference type="EMBL" id="CAD9566686.1"/>
    </source>
</evidence>
<gene>
    <name evidence="1" type="ORF">LDAN0321_LOCUS5579</name>
</gene>
<accession>A0A7S2K587</accession>
<protein>
    <submittedName>
        <fullName evidence="1">Uncharacterized protein</fullName>
    </submittedName>
</protein>
<sequence>MSTRRARQAKTNNTVRMSKKAMVMEVIDEHEVVDHSLGDNSNENSAEFDLTEPSNIDVLLHDIETQKEFRAQNLKNVVNDAEKEMMQAVTSRALAMPKEQRNMTLVEYQRKFGGDIVNLFHNHVKIAEKDQHGQKRILAESNAANGSNYMQTPAPTNGTKSIFGAMQTPATVVRKQRIGESIKEAVIMGVSENGSPIEIDIESDVAAMTIAATVKKRRANVFGHVHKDSTLPFMPSSMELASMHPDQRAEISKIYQDCIAKIGNVISIGRR</sequence>
<proteinExistence type="predicted"/>